<dbReference type="EnsemblPlants" id="AVESA.00010b.r2.5AG0861530.1">
    <property type="protein sequence ID" value="AVESA.00010b.r2.5AG0861530.1.CDS"/>
    <property type="gene ID" value="AVESA.00010b.r2.5AG0861530"/>
</dbReference>
<keyword evidence="2" id="KW-1185">Reference proteome</keyword>
<reference evidence="1" key="1">
    <citation type="submission" date="2021-05" db="EMBL/GenBank/DDBJ databases">
        <authorList>
            <person name="Scholz U."/>
            <person name="Mascher M."/>
            <person name="Fiebig A."/>
        </authorList>
    </citation>
    <scope>NUCLEOTIDE SEQUENCE [LARGE SCALE GENOMIC DNA]</scope>
</reference>
<accession>A0ACD5XVL0</accession>
<sequence length="1185" mass="133161">MAELLAAGLSRSVVVGAITKVQSVQDDDGGLGQNAKDDLVFITMELEKMQSFLDEGSAKKNLATMTWVKHTRQVAYDVEDCVENFLHLKDDRNLVSSWHRRLIPSYMAATLPPQDQAAQDLEKLKGRLQEFNNSYRRYNNGTSPVQDSAAAAEPSSSSSSRSWRPAMAVSQQLAPRTSPGDDLLLAEATRDATRWQRGVGNLTQLIISYDGEPALRVISIWGTGGHHGTTSIIAEAYNDNKICLGFTYRAWVKLTNPFSATDFVKELMTQFHASAACEKPMETNTIGMHVLAKMKATQPSELVDELERQVMEKKYLIVLEGLSSMADWHAIMTFLPDMGKGSRIVVSTPSSDMASLCVGNPYKILELKRFSTDHSIYALFDLIHVMKQTISLQPQVDGHKGKKPMGKTMYVATQASSSDDKAASNKRAAEKWIKNSLIGRGPQMSELREYLAKAYVNRPSVLSLWGIVGVGKSTLVKSLYYNEVLYGNFFDNYHWVDLSHPLNLRDFYPSLPRDFHPEEDRCLIVLDDVRSKEEWDLIQPALVYKNSKSVIIVITTDASIARYCTNNEDLVYNVKALEATESFNLVKMKVSPLVDKKDVELEELILKCGGLPKVIAATSDVLAKRTDKLIDNVRSLSHRFMHHLETNTEFRSLEGLFGFINSIMLNPPDFLKPCIFYLAIFPQGQIIRRRRLVRRWVAEGYSRESMGRVAEEIGEKLFSELLELSIFQQVPQLVDMRALDDTRMTFYQVNAFIREYIISRKIEENLVFELGGSCPLATQGKGRHLVILKNWERDLIVFQSIDFSRLRSLTVFGKWEPFIFSKTMTLLQVLDLEDASGVTDNDLEDMVKLLQRLKFLSLRGCREIYHLPNSLSDLRQLQTLDVMDTSIVNLPNNITKLKKLQYVRAGSTTLTGKVSPSRLPKLCRKRNQLVGVAVPAGVEKMTNLHTLGVVNIAASGGKIVMKELKKLTQLRKLGVSGINKHNTKEFLSVIISAQGHLESLSVRLDKDSKGSFDDISLPWDKLHSLKLYGLGDKLPLLRNKLAKIRKLDLEMNSLIETDVQFLGELSNLCILRLGVKQPSLRFYAELNGNQIKSYEKVKILEIACSNSSLHVTFGSKAMKNLEVLNLDCSSGSSSYLLSGLNYQSDLKEVVLMGTNDEAIKLALQKQLLKHPKKPVVKLLEATRSS</sequence>
<reference evidence="1" key="2">
    <citation type="submission" date="2025-09" db="UniProtKB">
        <authorList>
            <consortium name="EnsemblPlants"/>
        </authorList>
    </citation>
    <scope>IDENTIFICATION</scope>
</reference>
<evidence type="ECO:0000313" key="2">
    <source>
        <dbReference type="Proteomes" id="UP001732700"/>
    </source>
</evidence>
<organism evidence="1 2">
    <name type="scientific">Avena sativa</name>
    <name type="common">Oat</name>
    <dbReference type="NCBI Taxonomy" id="4498"/>
    <lineage>
        <taxon>Eukaryota</taxon>
        <taxon>Viridiplantae</taxon>
        <taxon>Streptophyta</taxon>
        <taxon>Embryophyta</taxon>
        <taxon>Tracheophyta</taxon>
        <taxon>Spermatophyta</taxon>
        <taxon>Magnoliopsida</taxon>
        <taxon>Liliopsida</taxon>
        <taxon>Poales</taxon>
        <taxon>Poaceae</taxon>
        <taxon>BOP clade</taxon>
        <taxon>Pooideae</taxon>
        <taxon>Poodae</taxon>
        <taxon>Poeae</taxon>
        <taxon>Poeae Chloroplast Group 1 (Aveneae type)</taxon>
        <taxon>Aveninae</taxon>
        <taxon>Avena</taxon>
    </lineage>
</organism>
<evidence type="ECO:0000313" key="1">
    <source>
        <dbReference type="EnsemblPlants" id="AVESA.00010b.r2.5AG0861530.1.CDS"/>
    </source>
</evidence>
<proteinExistence type="predicted"/>
<name>A0ACD5XVL0_AVESA</name>
<dbReference type="Proteomes" id="UP001732700">
    <property type="component" value="Chromosome 5A"/>
</dbReference>
<protein>
    <submittedName>
        <fullName evidence="1">Uncharacterized protein</fullName>
    </submittedName>
</protein>